<evidence type="ECO:0000313" key="3">
    <source>
        <dbReference type="Proteomes" id="UP000317977"/>
    </source>
</evidence>
<protein>
    <submittedName>
        <fullName evidence="2">Uncharacterized protein</fullName>
    </submittedName>
</protein>
<organism evidence="2 3">
    <name type="scientific">Rubripirellula reticaptiva</name>
    <dbReference type="NCBI Taxonomy" id="2528013"/>
    <lineage>
        <taxon>Bacteria</taxon>
        <taxon>Pseudomonadati</taxon>
        <taxon>Planctomycetota</taxon>
        <taxon>Planctomycetia</taxon>
        <taxon>Pirellulales</taxon>
        <taxon>Pirellulaceae</taxon>
        <taxon>Rubripirellula</taxon>
    </lineage>
</organism>
<name>A0A5C6ES24_9BACT</name>
<sequence precursor="true">MRTLAVCILFASTSIACAENVTHFYPIGTQVRFTVDSSTFAPTPKWRPSKGRVPLSSEDAIAVAMRYHNSLSFSRSLAQPYRWQFARAILISHDDEHWYWVVTYKGVFDMKLMGAGHANFGGYSGPSFPKTIFTHYPVLFSGEMPKPVKRQRDDPHRPAETAGDLIKMLESDGEKFTPILNLNEWPVLNNGTPTSDDG</sequence>
<keyword evidence="3" id="KW-1185">Reference proteome</keyword>
<dbReference type="AlphaFoldDB" id="A0A5C6ES24"/>
<evidence type="ECO:0000256" key="1">
    <source>
        <dbReference type="SAM" id="SignalP"/>
    </source>
</evidence>
<accession>A0A5C6ES24</accession>
<evidence type="ECO:0000313" key="2">
    <source>
        <dbReference type="EMBL" id="TWU51435.1"/>
    </source>
</evidence>
<keyword evidence="1" id="KW-0732">Signal</keyword>
<feature type="chain" id="PRO_5022659758" evidence="1">
    <location>
        <begin position="19"/>
        <end position="198"/>
    </location>
</feature>
<reference evidence="2 3" key="1">
    <citation type="submission" date="2019-02" db="EMBL/GenBank/DDBJ databases">
        <title>Deep-cultivation of Planctomycetes and their phenomic and genomic characterization uncovers novel biology.</title>
        <authorList>
            <person name="Wiegand S."/>
            <person name="Jogler M."/>
            <person name="Boedeker C."/>
            <person name="Pinto D."/>
            <person name="Vollmers J."/>
            <person name="Rivas-Marin E."/>
            <person name="Kohn T."/>
            <person name="Peeters S.H."/>
            <person name="Heuer A."/>
            <person name="Rast P."/>
            <person name="Oberbeckmann S."/>
            <person name="Bunk B."/>
            <person name="Jeske O."/>
            <person name="Meyerdierks A."/>
            <person name="Storesund J.E."/>
            <person name="Kallscheuer N."/>
            <person name="Luecker S."/>
            <person name="Lage O.M."/>
            <person name="Pohl T."/>
            <person name="Merkel B.J."/>
            <person name="Hornburger P."/>
            <person name="Mueller R.-W."/>
            <person name="Bruemmer F."/>
            <person name="Labrenz M."/>
            <person name="Spormann A.M."/>
            <person name="Op Den Camp H."/>
            <person name="Overmann J."/>
            <person name="Amann R."/>
            <person name="Jetten M.S.M."/>
            <person name="Mascher T."/>
            <person name="Medema M.H."/>
            <person name="Devos D.P."/>
            <person name="Kaster A.-K."/>
            <person name="Ovreas L."/>
            <person name="Rohde M."/>
            <person name="Galperin M.Y."/>
            <person name="Jogler C."/>
        </authorList>
    </citation>
    <scope>NUCLEOTIDE SEQUENCE [LARGE SCALE GENOMIC DNA]</scope>
    <source>
        <strain evidence="2 3">Poly59</strain>
    </source>
</reference>
<dbReference type="EMBL" id="SJPX01000003">
    <property type="protein sequence ID" value="TWU51435.1"/>
    <property type="molecule type" value="Genomic_DNA"/>
</dbReference>
<gene>
    <name evidence="2" type="ORF">Poly59_30270</name>
</gene>
<proteinExistence type="predicted"/>
<dbReference type="PROSITE" id="PS51257">
    <property type="entry name" value="PROKAR_LIPOPROTEIN"/>
    <property type="match status" value="1"/>
</dbReference>
<feature type="signal peptide" evidence="1">
    <location>
        <begin position="1"/>
        <end position="18"/>
    </location>
</feature>
<dbReference type="Proteomes" id="UP000317977">
    <property type="component" value="Unassembled WGS sequence"/>
</dbReference>
<comment type="caution">
    <text evidence="2">The sequence shown here is derived from an EMBL/GenBank/DDBJ whole genome shotgun (WGS) entry which is preliminary data.</text>
</comment>